<dbReference type="PANTHER" id="PTHR12526:SF510">
    <property type="entry name" value="D-INOSITOL 3-PHOSPHATE GLYCOSYLTRANSFERASE"/>
    <property type="match status" value="1"/>
</dbReference>
<keyword evidence="4" id="KW-1185">Reference proteome</keyword>
<protein>
    <recommendedName>
        <fullName evidence="5">Glycosyl transferase family 1 domain-containing protein</fullName>
    </recommendedName>
</protein>
<comment type="caution">
    <text evidence="3">The sequence shown here is derived from an EMBL/GenBank/DDBJ whole genome shotgun (WGS) entry which is preliminary data.</text>
</comment>
<evidence type="ECO:0000256" key="1">
    <source>
        <dbReference type="ARBA" id="ARBA00022676"/>
    </source>
</evidence>
<evidence type="ECO:0000313" key="4">
    <source>
        <dbReference type="Proteomes" id="UP000597138"/>
    </source>
</evidence>
<keyword evidence="2" id="KW-0808">Transferase</keyword>
<reference evidence="4" key="1">
    <citation type="journal article" date="2019" name="Int. J. Syst. Evol. Microbiol.">
        <title>The Global Catalogue of Microorganisms (GCM) 10K type strain sequencing project: providing services to taxonomists for standard genome sequencing and annotation.</title>
        <authorList>
            <consortium name="The Broad Institute Genomics Platform"/>
            <consortium name="The Broad Institute Genome Sequencing Center for Infectious Disease"/>
            <person name="Wu L."/>
            <person name="Ma J."/>
        </authorList>
    </citation>
    <scope>NUCLEOTIDE SEQUENCE [LARGE SCALE GENOMIC DNA]</scope>
    <source>
        <strain evidence="4">CGMCC 1.11013</strain>
    </source>
</reference>
<evidence type="ECO:0008006" key="5">
    <source>
        <dbReference type="Google" id="ProtNLM"/>
    </source>
</evidence>
<dbReference type="RefSeq" id="WP_152562490.1">
    <property type="nucleotide sequence ID" value="NZ_BMEG01000005.1"/>
</dbReference>
<accession>A0ABQ1RRS5</accession>
<proteinExistence type="predicted"/>
<dbReference type="Pfam" id="PF13692">
    <property type="entry name" value="Glyco_trans_1_4"/>
    <property type="match status" value="1"/>
</dbReference>
<evidence type="ECO:0000313" key="3">
    <source>
        <dbReference type="EMBL" id="GGD78155.1"/>
    </source>
</evidence>
<keyword evidence="1" id="KW-0328">Glycosyltransferase</keyword>
<organism evidence="3 4">
    <name type="scientific">Caballeronia grimmiae</name>
    <dbReference type="NCBI Taxonomy" id="1071679"/>
    <lineage>
        <taxon>Bacteria</taxon>
        <taxon>Pseudomonadati</taxon>
        <taxon>Pseudomonadota</taxon>
        <taxon>Betaproteobacteria</taxon>
        <taxon>Burkholderiales</taxon>
        <taxon>Burkholderiaceae</taxon>
        <taxon>Caballeronia</taxon>
    </lineage>
</organism>
<dbReference type="PANTHER" id="PTHR12526">
    <property type="entry name" value="GLYCOSYLTRANSFERASE"/>
    <property type="match status" value="1"/>
</dbReference>
<sequence>MARILWMSDAPDRPSGFGLVTRELCACLQRRGHAVTVLGWWTEGARPPTDDLNVIACPVSPESCIEELRQAIQSFQPNVLVTLGDVPWVYYLAQQSVRNMLDASGISWIIYYPVDGTLPDGSLPDAWVGILAQADERISMSMFGVESSARSGIAAEFVPHGCDEHLFRPPPDKHAAKRRFDLDEKFVILSDARNHRRKLLPRLLNIVKAFASGKDDVALLLNTNIVADAEHGAYLYDLHTDIDILGLRDIVKLANTHSCKALTMEEVSGLYQASDVHLLCSWGEGFGLPTPQAAAAGVPTVAGGFSATEELVQRCGIIVGDEGTVVDEFGIVRHFIDRESAVRALESLYSDETFRSDLSAKSVAFAGALTWEAVAMKLESIVESCGRRTGSNAPQQWALSHVARPTGHDATFLPTPTITVPVRHAVRTPRAAPIVVTSSAFSRELAPLARLFPGLLIEDCAPDDDLASLLDSNAVVLVVDPEGQLEVGADLLCALARVSFIGPSPYWTQLNGDTLLLQARLVLTDHPFAAARWNHAHQLAQARQSV</sequence>
<name>A0ABQ1RRS5_9BURK</name>
<dbReference type="EMBL" id="BMEG01000005">
    <property type="protein sequence ID" value="GGD78155.1"/>
    <property type="molecule type" value="Genomic_DNA"/>
</dbReference>
<evidence type="ECO:0000256" key="2">
    <source>
        <dbReference type="ARBA" id="ARBA00022679"/>
    </source>
</evidence>
<gene>
    <name evidence="3" type="ORF">GCM10010985_35850</name>
</gene>
<dbReference type="Gene3D" id="3.40.50.2000">
    <property type="entry name" value="Glycogen Phosphorylase B"/>
    <property type="match status" value="1"/>
</dbReference>
<dbReference type="Proteomes" id="UP000597138">
    <property type="component" value="Unassembled WGS sequence"/>
</dbReference>
<dbReference type="SUPFAM" id="SSF53756">
    <property type="entry name" value="UDP-Glycosyltransferase/glycogen phosphorylase"/>
    <property type="match status" value="1"/>
</dbReference>
<dbReference type="CDD" id="cd03801">
    <property type="entry name" value="GT4_PimA-like"/>
    <property type="match status" value="1"/>
</dbReference>